<comment type="catalytic activity">
    <reaction evidence="9">
        <text>4-CDP-2-C-methyl-D-erythritol + ATP = 4-CDP-2-C-methyl-D-erythritol 2-phosphate + ADP + H(+)</text>
        <dbReference type="Rhea" id="RHEA:18437"/>
        <dbReference type="ChEBI" id="CHEBI:15378"/>
        <dbReference type="ChEBI" id="CHEBI:30616"/>
        <dbReference type="ChEBI" id="CHEBI:57823"/>
        <dbReference type="ChEBI" id="CHEBI:57919"/>
        <dbReference type="ChEBI" id="CHEBI:456216"/>
        <dbReference type="EC" id="2.7.1.148"/>
    </reaction>
</comment>
<dbReference type="InterPro" id="IPR013750">
    <property type="entry name" value="GHMP_kinase_C_dom"/>
</dbReference>
<dbReference type="InterPro" id="IPR014721">
    <property type="entry name" value="Ribsml_uS5_D2-typ_fold_subgr"/>
</dbReference>
<dbReference type="Pfam" id="PF00288">
    <property type="entry name" value="GHMP_kinases_N"/>
    <property type="match status" value="1"/>
</dbReference>
<dbReference type="Proteomes" id="UP000322699">
    <property type="component" value="Unassembled WGS sequence"/>
</dbReference>
<evidence type="ECO:0000256" key="6">
    <source>
        <dbReference type="ARBA" id="ARBA00022777"/>
    </source>
</evidence>
<dbReference type="PANTHER" id="PTHR43527">
    <property type="entry name" value="4-DIPHOSPHOCYTIDYL-2-C-METHYL-D-ERYTHRITOL KINASE, CHLOROPLASTIC"/>
    <property type="match status" value="1"/>
</dbReference>
<feature type="domain" description="GHMP kinase C-terminal" evidence="11">
    <location>
        <begin position="300"/>
        <end position="367"/>
    </location>
</feature>
<protein>
    <recommendedName>
        <fullName evidence="3 9">4-diphosphocytidyl-2-C-methyl-D-erythritol kinase</fullName>
        <shortName evidence="9">CMK</shortName>
        <ecNumber evidence="2 9">2.7.1.148</ecNumber>
    </recommendedName>
    <alternativeName>
        <fullName evidence="8 9">4-(cytidine-5'-diphospho)-2-C-methyl-D-erythritol kinase</fullName>
    </alternativeName>
</protein>
<feature type="active site" evidence="9">
    <location>
        <position position="200"/>
    </location>
</feature>
<dbReference type="HAMAP" id="MF_00061">
    <property type="entry name" value="IspE"/>
    <property type="match status" value="1"/>
</dbReference>
<organism evidence="12 13">
    <name type="scientific">Rubripirellula obstinata</name>
    <dbReference type="NCBI Taxonomy" id="406547"/>
    <lineage>
        <taxon>Bacteria</taxon>
        <taxon>Pseudomonadati</taxon>
        <taxon>Planctomycetota</taxon>
        <taxon>Planctomycetia</taxon>
        <taxon>Pirellulales</taxon>
        <taxon>Pirellulaceae</taxon>
        <taxon>Rubripirellula</taxon>
    </lineage>
</organism>
<evidence type="ECO:0000256" key="5">
    <source>
        <dbReference type="ARBA" id="ARBA00022741"/>
    </source>
</evidence>
<comment type="caution">
    <text evidence="12">The sequence shown here is derived from an EMBL/GenBank/DDBJ whole genome shotgun (WGS) entry which is preliminary data.</text>
</comment>
<keyword evidence="6 9" id="KW-0418">Kinase</keyword>
<accession>A0A5B1CGT8</accession>
<dbReference type="InterPro" id="IPR036554">
    <property type="entry name" value="GHMP_kinase_C_sf"/>
</dbReference>
<evidence type="ECO:0000313" key="13">
    <source>
        <dbReference type="Proteomes" id="UP000322699"/>
    </source>
</evidence>
<dbReference type="SUPFAM" id="SSF54211">
    <property type="entry name" value="Ribosomal protein S5 domain 2-like"/>
    <property type="match status" value="1"/>
</dbReference>
<dbReference type="InterPro" id="IPR004424">
    <property type="entry name" value="IspE"/>
</dbReference>
<evidence type="ECO:0000256" key="2">
    <source>
        <dbReference type="ARBA" id="ARBA00012052"/>
    </source>
</evidence>
<feature type="binding site" evidence="9">
    <location>
        <begin position="158"/>
        <end position="168"/>
    </location>
    <ligand>
        <name>ATP</name>
        <dbReference type="ChEBI" id="CHEBI:30616"/>
    </ligand>
</feature>
<dbReference type="AlphaFoldDB" id="A0A5B1CGT8"/>
<evidence type="ECO:0000256" key="7">
    <source>
        <dbReference type="ARBA" id="ARBA00022840"/>
    </source>
</evidence>
<dbReference type="GO" id="GO:0050515">
    <property type="term" value="F:4-(cytidine 5'-diphospho)-2-C-methyl-D-erythritol kinase activity"/>
    <property type="evidence" value="ECO:0007669"/>
    <property type="project" value="UniProtKB-UniRule"/>
</dbReference>
<dbReference type="Gene3D" id="3.30.230.10">
    <property type="match status" value="1"/>
</dbReference>
<dbReference type="OrthoDB" id="9809438at2"/>
<evidence type="ECO:0000256" key="9">
    <source>
        <dbReference type="HAMAP-Rule" id="MF_00061"/>
    </source>
</evidence>
<dbReference type="SUPFAM" id="SSF55060">
    <property type="entry name" value="GHMP Kinase, C-terminal domain"/>
    <property type="match status" value="1"/>
</dbReference>
<evidence type="ECO:0000256" key="4">
    <source>
        <dbReference type="ARBA" id="ARBA00022679"/>
    </source>
</evidence>
<evidence type="ECO:0000259" key="10">
    <source>
        <dbReference type="Pfam" id="PF00288"/>
    </source>
</evidence>
<sequence>MRSSAGPRVLRPMPCVAELHTAYDYDTNRPFFSPSASALSIDPSILVTTRPPAKLNFFLELLRRREDGYHDIDTVMAAIDWCDRLSIRRTKNPGVQLHCDWSPSRASMAGQLGLPASESPLLDIPTGETNLVHRALDQFSEKFSIEGGFECWLEKQIPAGAGMGGASSDAASALLCAAALCSIDPQSALIYEIASEIGSDVPFFLGAASSDAAASNDAAASTDSDPRFAARALRFAARAPCFAARAQGRGTEITPVPIAFRPHIVAAFPGISLSTAKVYAGCQVPDSPTSADGFLAAWQQGDQREFGLRKMNRLAEPARKLSHQIDEILDSMWRSGARTCQLTGSGSACFAIVGSAREARTMAKRLQAIKCCNFVGRDGAKVDADLKRSSRMLARATTVRSVPAPLQYRRF</sequence>
<dbReference type="GO" id="GO:0005524">
    <property type="term" value="F:ATP binding"/>
    <property type="evidence" value="ECO:0007669"/>
    <property type="project" value="UniProtKB-UniRule"/>
</dbReference>
<comment type="pathway">
    <text evidence="9">Isoprenoid biosynthesis; isopentenyl diphosphate biosynthesis via DXP pathway; isopentenyl diphosphate from 1-deoxy-D-xylulose 5-phosphate: step 3/6.</text>
</comment>
<gene>
    <name evidence="9 12" type="primary">ispE</name>
    <name evidence="12" type="ORF">LF1_14840</name>
</gene>
<evidence type="ECO:0000256" key="8">
    <source>
        <dbReference type="ARBA" id="ARBA00032554"/>
    </source>
</evidence>
<dbReference type="PANTHER" id="PTHR43527:SF2">
    <property type="entry name" value="4-DIPHOSPHOCYTIDYL-2-C-METHYL-D-ERYTHRITOL KINASE, CHLOROPLASTIC"/>
    <property type="match status" value="1"/>
</dbReference>
<keyword evidence="4 9" id="KW-0808">Transferase</keyword>
<feature type="domain" description="GHMP kinase N-terminal" evidence="10">
    <location>
        <begin position="130"/>
        <end position="205"/>
    </location>
</feature>
<proteinExistence type="inferred from homology"/>
<keyword evidence="5 9" id="KW-0547">Nucleotide-binding</keyword>
<comment type="similarity">
    <text evidence="1 9">Belongs to the GHMP kinase family. IspE subfamily.</text>
</comment>
<keyword evidence="13" id="KW-1185">Reference proteome</keyword>
<dbReference type="InterPro" id="IPR020568">
    <property type="entry name" value="Ribosomal_Su5_D2-typ_SF"/>
</dbReference>
<keyword evidence="7 9" id="KW-0067">ATP-binding</keyword>
<reference evidence="12 13" key="1">
    <citation type="submission" date="2019-08" db="EMBL/GenBank/DDBJ databases">
        <title>Deep-cultivation of Planctomycetes and their phenomic and genomic characterization uncovers novel biology.</title>
        <authorList>
            <person name="Wiegand S."/>
            <person name="Jogler M."/>
            <person name="Boedeker C."/>
            <person name="Pinto D."/>
            <person name="Vollmers J."/>
            <person name="Rivas-Marin E."/>
            <person name="Kohn T."/>
            <person name="Peeters S.H."/>
            <person name="Heuer A."/>
            <person name="Rast P."/>
            <person name="Oberbeckmann S."/>
            <person name="Bunk B."/>
            <person name="Jeske O."/>
            <person name="Meyerdierks A."/>
            <person name="Storesund J.E."/>
            <person name="Kallscheuer N."/>
            <person name="Luecker S."/>
            <person name="Lage O.M."/>
            <person name="Pohl T."/>
            <person name="Merkel B.J."/>
            <person name="Hornburger P."/>
            <person name="Mueller R.-W."/>
            <person name="Bruemmer F."/>
            <person name="Labrenz M."/>
            <person name="Spormann A.M."/>
            <person name="Op Den Camp H."/>
            <person name="Overmann J."/>
            <person name="Amann R."/>
            <person name="Jetten M.S.M."/>
            <person name="Mascher T."/>
            <person name="Medema M.H."/>
            <person name="Devos D.P."/>
            <person name="Kaster A.-K."/>
            <person name="Ovreas L."/>
            <person name="Rohde M."/>
            <person name="Galperin M.Y."/>
            <person name="Jogler C."/>
        </authorList>
    </citation>
    <scope>NUCLEOTIDE SEQUENCE [LARGE SCALE GENOMIC DNA]</scope>
    <source>
        <strain evidence="12 13">LF1</strain>
    </source>
</reference>
<dbReference type="GO" id="GO:0019288">
    <property type="term" value="P:isopentenyl diphosphate biosynthetic process, methylerythritol 4-phosphate pathway"/>
    <property type="evidence" value="ECO:0007669"/>
    <property type="project" value="UniProtKB-UniRule"/>
</dbReference>
<dbReference type="Gene3D" id="3.30.70.890">
    <property type="entry name" value="GHMP kinase, C-terminal domain"/>
    <property type="match status" value="1"/>
</dbReference>
<evidence type="ECO:0000256" key="1">
    <source>
        <dbReference type="ARBA" id="ARBA00009684"/>
    </source>
</evidence>
<dbReference type="EC" id="2.7.1.148" evidence="2 9"/>
<feature type="active site" evidence="9">
    <location>
        <position position="54"/>
    </location>
</feature>
<dbReference type="Pfam" id="PF08544">
    <property type="entry name" value="GHMP_kinases_C"/>
    <property type="match status" value="1"/>
</dbReference>
<evidence type="ECO:0000313" key="12">
    <source>
        <dbReference type="EMBL" id="KAA1258959.1"/>
    </source>
</evidence>
<dbReference type="GO" id="GO:0016114">
    <property type="term" value="P:terpenoid biosynthetic process"/>
    <property type="evidence" value="ECO:0007669"/>
    <property type="project" value="InterPro"/>
</dbReference>
<keyword evidence="9" id="KW-0414">Isoprene biosynthesis</keyword>
<evidence type="ECO:0000256" key="3">
    <source>
        <dbReference type="ARBA" id="ARBA00017473"/>
    </source>
</evidence>
<dbReference type="InterPro" id="IPR006204">
    <property type="entry name" value="GHMP_kinase_N_dom"/>
</dbReference>
<dbReference type="UniPathway" id="UPA00056">
    <property type="reaction ID" value="UER00094"/>
</dbReference>
<comment type="function">
    <text evidence="9">Catalyzes the phosphorylation of the position 2 hydroxy group of 4-diphosphocytidyl-2C-methyl-D-erythritol.</text>
</comment>
<evidence type="ECO:0000259" key="11">
    <source>
        <dbReference type="Pfam" id="PF08544"/>
    </source>
</evidence>
<dbReference type="EMBL" id="VRLW01000001">
    <property type="protein sequence ID" value="KAA1258959.1"/>
    <property type="molecule type" value="Genomic_DNA"/>
</dbReference>
<name>A0A5B1CGT8_9BACT</name>